<dbReference type="GO" id="GO:0052621">
    <property type="term" value="F:diguanylate cyclase activity"/>
    <property type="evidence" value="ECO:0007669"/>
    <property type="project" value="UniProtKB-EC"/>
</dbReference>
<comment type="caution">
    <text evidence="7">The sequence shown here is derived from an EMBL/GenBank/DDBJ whole genome shotgun (WGS) entry which is preliminary data.</text>
</comment>
<keyword evidence="3" id="KW-0472">Membrane</keyword>
<dbReference type="PANTHER" id="PTHR45138:SF9">
    <property type="entry name" value="DIGUANYLATE CYCLASE DGCM-RELATED"/>
    <property type="match status" value="1"/>
</dbReference>
<dbReference type="InterPro" id="IPR029787">
    <property type="entry name" value="Nucleotide_cyclase"/>
</dbReference>
<proteinExistence type="predicted"/>
<dbReference type="GO" id="GO:0005886">
    <property type="term" value="C:plasma membrane"/>
    <property type="evidence" value="ECO:0007669"/>
    <property type="project" value="TreeGrafter"/>
</dbReference>
<dbReference type="EMBL" id="JACIGW010000007">
    <property type="protein sequence ID" value="MBB4350870.1"/>
    <property type="molecule type" value="Genomic_DNA"/>
</dbReference>
<dbReference type="Gene3D" id="3.30.70.270">
    <property type="match status" value="1"/>
</dbReference>
<dbReference type="PROSITE" id="PS50887">
    <property type="entry name" value="GGDEF"/>
    <property type="match status" value="1"/>
</dbReference>
<keyword evidence="3" id="KW-0812">Transmembrane</keyword>
<protein>
    <recommendedName>
        <fullName evidence="1">diguanylate cyclase</fullName>
        <ecNumber evidence="1">2.7.7.65</ecNumber>
    </recommendedName>
</protein>
<organism evidence="7 10">
    <name type="scientific">Aliirhizobium cellulosilyticum</name>
    <dbReference type="NCBI Taxonomy" id="393664"/>
    <lineage>
        <taxon>Bacteria</taxon>
        <taxon>Pseudomonadati</taxon>
        <taxon>Pseudomonadota</taxon>
        <taxon>Alphaproteobacteria</taxon>
        <taxon>Hyphomicrobiales</taxon>
        <taxon>Rhizobiaceae</taxon>
        <taxon>Aliirhizobium</taxon>
    </lineage>
</organism>
<dbReference type="NCBIfam" id="TIGR00254">
    <property type="entry name" value="GGDEF"/>
    <property type="match status" value="1"/>
</dbReference>
<dbReference type="Pfam" id="PF00990">
    <property type="entry name" value="GGDEF"/>
    <property type="match status" value="1"/>
</dbReference>
<dbReference type="SUPFAM" id="SSF55073">
    <property type="entry name" value="Nucleotide cyclase"/>
    <property type="match status" value="1"/>
</dbReference>
<dbReference type="EMBL" id="JACIHM010000008">
    <property type="protein sequence ID" value="MBB4448758.1"/>
    <property type="molecule type" value="Genomic_DNA"/>
</dbReference>
<evidence type="ECO:0000313" key="7">
    <source>
        <dbReference type="EMBL" id="MBB4448758.1"/>
    </source>
</evidence>
<evidence type="ECO:0000313" key="10">
    <source>
        <dbReference type="Proteomes" id="UP000576087"/>
    </source>
</evidence>
<sequence length="391" mass="43120">MSIVTLEQVEAQIAHRFALLRFEPEIELLFRQDYVAERNRLIGIWAVIGLFIYDLVYFGDRAMIPDVLTEVTALRLLVFTPAVIACALVVRRWPSSRLYDALSVLVAVLGVSLPMAAAVGSQSSYLLIYQNYNAAAFLFFVIALRPLFPAMLAGLVLMCVSHLSAAYLTGAFDAVTFGGIVTFYLMLSIFLAAAAYFLERTDRRNFLNQLRAALLYRQLEVNSERDELTGLLNRRSLARIGRESWSAEAETPVVSAILLDIDHFKRFNDLYGHIDGDACIRTVSQHICATVGKANCVFRFGGEEILVLLPGQTSLQALATAEKIRRAVEGLAIPHGKSDHGVVTASLGVASAMPAQMAIEKLLQRADEALYEAKHRGRNTVVIAEEPQIAA</sequence>
<evidence type="ECO:0000256" key="3">
    <source>
        <dbReference type="SAM" id="Phobius"/>
    </source>
</evidence>
<dbReference type="EC" id="2.7.7.65" evidence="1"/>
<dbReference type="GO" id="GO:1902201">
    <property type="term" value="P:negative regulation of bacterial-type flagellum-dependent cell motility"/>
    <property type="evidence" value="ECO:0007669"/>
    <property type="project" value="TreeGrafter"/>
</dbReference>
<dbReference type="CDD" id="cd01949">
    <property type="entry name" value="GGDEF"/>
    <property type="match status" value="1"/>
</dbReference>
<evidence type="ECO:0000256" key="1">
    <source>
        <dbReference type="ARBA" id="ARBA00012528"/>
    </source>
</evidence>
<name>A0A7W6V2G6_9HYPH</name>
<gene>
    <name evidence="6" type="ORF">GGE31_004681</name>
    <name evidence="5" type="ORF">GGE33_004644</name>
    <name evidence="7" type="ORF">GGE35_004604</name>
</gene>
<dbReference type="FunFam" id="3.30.70.270:FF:000001">
    <property type="entry name" value="Diguanylate cyclase domain protein"/>
    <property type="match status" value="1"/>
</dbReference>
<accession>A0A7W6V2G6</accession>
<dbReference type="Proteomes" id="UP000524535">
    <property type="component" value="Unassembled WGS sequence"/>
</dbReference>
<feature type="transmembrane region" description="Helical" evidence="3">
    <location>
        <begin position="71"/>
        <end position="90"/>
    </location>
</feature>
<reference evidence="8 9" key="1">
    <citation type="submission" date="2020-08" db="EMBL/GenBank/DDBJ databases">
        <title>Genomic Encyclopedia of Type Strains, Phase IV (KMG-V): Genome sequencing to study the core and pangenomes of soil and plant-associated prokaryotes.</title>
        <authorList>
            <person name="Whitman W."/>
        </authorList>
    </citation>
    <scope>NUCLEOTIDE SEQUENCE [LARGE SCALE GENOMIC DNA]</scope>
    <source>
        <strain evidence="6 9">SEMIA 444</strain>
        <strain evidence="5 8">SEMIA 448</strain>
        <strain evidence="7 10">SEMIA 452</strain>
    </source>
</reference>
<dbReference type="InterPro" id="IPR000160">
    <property type="entry name" value="GGDEF_dom"/>
</dbReference>
<feature type="domain" description="GGDEF" evidence="4">
    <location>
        <begin position="252"/>
        <end position="386"/>
    </location>
</feature>
<dbReference type="PANTHER" id="PTHR45138">
    <property type="entry name" value="REGULATORY COMPONENTS OF SENSORY TRANSDUCTION SYSTEM"/>
    <property type="match status" value="1"/>
</dbReference>
<evidence type="ECO:0000259" key="4">
    <source>
        <dbReference type="PROSITE" id="PS50887"/>
    </source>
</evidence>
<evidence type="ECO:0000313" key="9">
    <source>
        <dbReference type="Proteomes" id="UP000524535"/>
    </source>
</evidence>
<evidence type="ECO:0000256" key="2">
    <source>
        <dbReference type="ARBA" id="ARBA00034247"/>
    </source>
</evidence>
<evidence type="ECO:0000313" key="5">
    <source>
        <dbReference type="EMBL" id="MBB4350870.1"/>
    </source>
</evidence>
<feature type="transmembrane region" description="Helical" evidence="3">
    <location>
        <begin position="102"/>
        <end position="120"/>
    </location>
</feature>
<dbReference type="RefSeq" id="WP_183828278.1">
    <property type="nucleotide sequence ID" value="NZ_JACIGW010000007.1"/>
</dbReference>
<feature type="transmembrane region" description="Helical" evidence="3">
    <location>
        <begin position="174"/>
        <end position="198"/>
    </location>
</feature>
<evidence type="ECO:0000313" key="8">
    <source>
        <dbReference type="Proteomes" id="UP000520770"/>
    </source>
</evidence>
<feature type="transmembrane region" description="Helical" evidence="3">
    <location>
        <begin position="41"/>
        <end position="59"/>
    </location>
</feature>
<dbReference type="GO" id="GO:0043709">
    <property type="term" value="P:cell adhesion involved in single-species biofilm formation"/>
    <property type="evidence" value="ECO:0007669"/>
    <property type="project" value="TreeGrafter"/>
</dbReference>
<dbReference type="AlphaFoldDB" id="A0A7W6V2G6"/>
<dbReference type="EMBL" id="JACIGY010000008">
    <property type="protein sequence ID" value="MBB4414143.1"/>
    <property type="molecule type" value="Genomic_DNA"/>
</dbReference>
<evidence type="ECO:0000313" key="6">
    <source>
        <dbReference type="EMBL" id="MBB4414143.1"/>
    </source>
</evidence>
<dbReference type="SMART" id="SM00267">
    <property type="entry name" value="GGDEF"/>
    <property type="match status" value="1"/>
</dbReference>
<dbReference type="Proteomes" id="UP000520770">
    <property type="component" value="Unassembled WGS sequence"/>
</dbReference>
<comment type="catalytic activity">
    <reaction evidence="2">
        <text>2 GTP = 3',3'-c-di-GMP + 2 diphosphate</text>
        <dbReference type="Rhea" id="RHEA:24898"/>
        <dbReference type="ChEBI" id="CHEBI:33019"/>
        <dbReference type="ChEBI" id="CHEBI:37565"/>
        <dbReference type="ChEBI" id="CHEBI:58805"/>
        <dbReference type="EC" id="2.7.7.65"/>
    </reaction>
</comment>
<dbReference type="InterPro" id="IPR050469">
    <property type="entry name" value="Diguanylate_Cyclase"/>
</dbReference>
<dbReference type="Proteomes" id="UP000576087">
    <property type="component" value="Unassembled WGS sequence"/>
</dbReference>
<keyword evidence="3" id="KW-1133">Transmembrane helix</keyword>
<dbReference type="InterPro" id="IPR043128">
    <property type="entry name" value="Rev_trsase/Diguanyl_cyclase"/>
</dbReference>
<keyword evidence="9" id="KW-1185">Reference proteome</keyword>